<evidence type="ECO:0000313" key="2">
    <source>
        <dbReference type="Proteomes" id="UP001589645"/>
    </source>
</evidence>
<dbReference type="RefSeq" id="WP_390190778.1">
    <property type="nucleotide sequence ID" value="NZ_JBHMEP010000001.1"/>
</dbReference>
<name>A0ABV5HKJ7_9VIBR</name>
<organism evidence="1 2">
    <name type="scientific">Vibrio olivae</name>
    <dbReference type="NCBI Taxonomy" id="1243002"/>
    <lineage>
        <taxon>Bacteria</taxon>
        <taxon>Pseudomonadati</taxon>
        <taxon>Pseudomonadota</taxon>
        <taxon>Gammaproteobacteria</taxon>
        <taxon>Vibrionales</taxon>
        <taxon>Vibrionaceae</taxon>
        <taxon>Vibrio</taxon>
    </lineage>
</organism>
<accession>A0ABV5HKJ7</accession>
<evidence type="ECO:0000313" key="1">
    <source>
        <dbReference type="EMBL" id="MFB9134754.1"/>
    </source>
</evidence>
<protein>
    <recommendedName>
        <fullName evidence="3">RTX toxin</fullName>
    </recommendedName>
</protein>
<comment type="caution">
    <text evidence="1">The sequence shown here is derived from an EMBL/GenBank/DDBJ whole genome shotgun (WGS) entry which is preliminary data.</text>
</comment>
<sequence length="327" mass="36259">MSVIFGTTNTDGTGSASNLTAENGNAFDLDNLEIDHSSPYEQVGSLEIDDVILKYTNDHYGYATTYITNNGEWNADGAKELLIEYTGPDSDTALIMESRDTIRIDNFVDVNIHLEGSMPYEETYGASEELWLEIIDAKRADIDATDFDAQTVIRIATKSNGEHGEWSNMFNIQGSDIHRDEVQFEGSSYTEFNVSLNGGSDRFTSMLAPKESADQIRFVDGGEGNDEITIYGNSSDIEFVNFENVSLASGSSFTLNEEVLQNNADGLKISTYQDSMDISFSDDYDSITAKQQYDENGDETGYLDVTVSYDDADYNLVVQDTGQEWNL</sequence>
<dbReference type="Proteomes" id="UP001589645">
    <property type="component" value="Unassembled WGS sequence"/>
</dbReference>
<keyword evidence="2" id="KW-1185">Reference proteome</keyword>
<proteinExistence type="predicted"/>
<gene>
    <name evidence="1" type="ORF">ACFFUV_07155</name>
</gene>
<evidence type="ECO:0008006" key="3">
    <source>
        <dbReference type="Google" id="ProtNLM"/>
    </source>
</evidence>
<dbReference type="EMBL" id="JBHMEP010000001">
    <property type="protein sequence ID" value="MFB9134754.1"/>
    <property type="molecule type" value="Genomic_DNA"/>
</dbReference>
<reference evidence="1 2" key="1">
    <citation type="submission" date="2024-09" db="EMBL/GenBank/DDBJ databases">
        <authorList>
            <person name="Sun Q."/>
            <person name="Mori K."/>
        </authorList>
    </citation>
    <scope>NUCLEOTIDE SEQUENCE [LARGE SCALE GENOMIC DNA]</scope>
    <source>
        <strain evidence="1 2">CECT 8064</strain>
    </source>
</reference>